<evidence type="ECO:0008006" key="3">
    <source>
        <dbReference type="Google" id="ProtNLM"/>
    </source>
</evidence>
<organism evidence="1 2">
    <name type="scientific">Streptococcus infantis ATCC 700779</name>
    <dbReference type="NCBI Taxonomy" id="889204"/>
    <lineage>
        <taxon>Bacteria</taxon>
        <taxon>Bacillati</taxon>
        <taxon>Bacillota</taxon>
        <taxon>Bacilli</taxon>
        <taxon>Lactobacillales</taxon>
        <taxon>Streptococcaceae</taxon>
        <taxon>Streptococcus</taxon>
    </lineage>
</organism>
<dbReference type="PATRIC" id="fig|889204.5.peg.200"/>
<evidence type="ECO:0000313" key="2">
    <source>
        <dbReference type="Proteomes" id="UP000002815"/>
    </source>
</evidence>
<dbReference type="NCBIfam" id="TIGR04197">
    <property type="entry name" value="T7SS_SACOL2603"/>
    <property type="match status" value="1"/>
</dbReference>
<gene>
    <name evidence="1" type="ORF">HMPREF9423_1856</name>
</gene>
<reference evidence="1 2" key="1">
    <citation type="submission" date="2010-12" db="EMBL/GenBank/DDBJ databases">
        <authorList>
            <person name="Muzny D."/>
            <person name="Qin X."/>
            <person name="Deng J."/>
            <person name="Jiang H."/>
            <person name="Liu Y."/>
            <person name="Qu J."/>
            <person name="Song X.-Z."/>
            <person name="Zhang L."/>
            <person name="Thornton R."/>
            <person name="Coyle M."/>
            <person name="Francisco L."/>
            <person name="Jackson L."/>
            <person name="Javaid M."/>
            <person name="Korchina V."/>
            <person name="Kovar C."/>
            <person name="Mata R."/>
            <person name="Mathew T."/>
            <person name="Ngo R."/>
            <person name="Nguyen L."/>
            <person name="Nguyen N."/>
            <person name="Okwuonu G."/>
            <person name="Ongeri F."/>
            <person name="Pham C."/>
            <person name="Simmons D."/>
            <person name="Wilczek-Boney K."/>
            <person name="Hale W."/>
            <person name="Jakkamsetti A."/>
            <person name="Pham P."/>
            <person name="Ruth R."/>
            <person name="San Lucas F."/>
            <person name="Warren J."/>
            <person name="Zhang J."/>
            <person name="Zhao Z."/>
            <person name="Zhou C."/>
            <person name="Zhu D."/>
            <person name="Lee S."/>
            <person name="Bess C."/>
            <person name="Blankenburg K."/>
            <person name="Forbes L."/>
            <person name="Fu Q."/>
            <person name="Gubbala S."/>
            <person name="Hirani K."/>
            <person name="Jayaseelan J.C."/>
            <person name="Lara F."/>
            <person name="Munidasa M."/>
            <person name="Palculict T."/>
            <person name="Patil S."/>
            <person name="Pu L.-L."/>
            <person name="Saada N."/>
            <person name="Tang L."/>
            <person name="Weissenberger G."/>
            <person name="Zhu Y."/>
            <person name="Hemphill L."/>
            <person name="Shang Y."/>
            <person name="Youmans B."/>
            <person name="Ayvaz T."/>
            <person name="Ross M."/>
            <person name="Santibanez J."/>
            <person name="Aqrawi P."/>
            <person name="Gross S."/>
            <person name="Joshi V."/>
            <person name="Fowler G."/>
            <person name="Nazareth L."/>
            <person name="Reid J."/>
            <person name="Worley K."/>
            <person name="Petrosino J."/>
            <person name="Highlander S."/>
            <person name="Gibbs R."/>
        </authorList>
    </citation>
    <scope>NUCLEOTIDE SEQUENCE [LARGE SCALE GENOMIC DNA]</scope>
    <source>
        <strain evidence="1 2">ATCC 700779</strain>
    </source>
</reference>
<proteinExistence type="predicted"/>
<dbReference type="GeneID" id="29746486"/>
<accession>E8K2Z3</accession>
<keyword evidence="2" id="KW-1185">Reference proteome</keyword>
<dbReference type="RefSeq" id="WP_006149487.1">
    <property type="nucleotide sequence ID" value="NZ_AJTA01000010.1"/>
</dbReference>
<dbReference type="EMBL" id="AEVD01000022">
    <property type="protein sequence ID" value="EFX35762.1"/>
    <property type="molecule type" value="Genomic_DNA"/>
</dbReference>
<comment type="caution">
    <text evidence="1">The sequence shown here is derived from an EMBL/GenBank/DDBJ whole genome shotgun (WGS) entry which is preliminary data.</text>
</comment>
<dbReference type="AlphaFoldDB" id="E8K2Z3"/>
<name>E8K2Z3_9STRE</name>
<protein>
    <recommendedName>
        <fullName evidence="3">Type VII secretion effector, SACOL2603 family</fullName>
    </recommendedName>
</protein>
<dbReference type="HOGENOM" id="CLU_160749_2_0_9"/>
<dbReference type="Proteomes" id="UP000002815">
    <property type="component" value="Unassembled WGS sequence"/>
</dbReference>
<dbReference type="InterPro" id="IPR021477">
    <property type="entry name" value="TVIIS_effector_SACOL2603_fam"/>
</dbReference>
<evidence type="ECO:0000313" key="1">
    <source>
        <dbReference type="EMBL" id="EFX35762.1"/>
    </source>
</evidence>
<sequence>MSTVKSDLNIAQTYATQLKNACQSLTAIAAASQDDLTTLQGNNKAHQCLTKAQNLASQITTAVTLTSERLHSVASDFEALDEAGANSFRSHA</sequence>